<dbReference type="SUPFAM" id="SSF49265">
    <property type="entry name" value="Fibronectin type III"/>
    <property type="match status" value="1"/>
</dbReference>
<dbReference type="EMBL" id="VWMK01000001">
    <property type="protein sequence ID" value="KAA3770622.1"/>
    <property type="molecule type" value="Genomic_DNA"/>
</dbReference>
<sequence>MKTKIIYAFLSCMLLLAAACEDEVNNWPVDGSQDGLFRSLTFEEKKVMPTSIEIGYTKVVNATDYIFEFSEDSMLFQNITRTVTIKADTLTPFAESTTQMKTEYRTIFEDLKGVTKYSVRMKAISSISGRQSGYVSFFFQTPEEQIFTKATPEIDNVTLTWTPVKSLTHLVISERDENDGLSNPREIPLTQEMVDACSIVVSGLVGGTGYMAQAFDGEVKRGEIKFRTSGMQSGEVIHVTEADTITYLLDDCAARKVTDVSLVFEGGVTYNSGSVTIPGGIENLVFVGVASDAGELPVLEIPTISLKEVMNGITFENVHLDGLNDGKNYLFGIGNSSCFRSISFTGCTIAHYNRSILRFNTDKLEIDEILFDDCMITDIAHDGYGMIVFGKAQTRVGLVSVTKSTLTEMGSLMQLNDGIEKVVMDQCIVYNNTFATKNYYRIDKQPGAISVTNTIFAGSNNGQKLNATYSNYSTYFLFTSSYMTSDIIIDRYGFTDITPYSGTSEDLFVDPANGDFHLKSTAKFPGKETAGDPRWW</sequence>
<keyword evidence="1" id="KW-0732">Signal</keyword>
<evidence type="ECO:0000256" key="1">
    <source>
        <dbReference type="SAM" id="SignalP"/>
    </source>
</evidence>
<organism evidence="3 4">
    <name type="scientific">Bacteroides salyersiae</name>
    <dbReference type="NCBI Taxonomy" id="291644"/>
    <lineage>
        <taxon>Bacteria</taxon>
        <taxon>Pseudomonadati</taxon>
        <taxon>Bacteroidota</taxon>
        <taxon>Bacteroidia</taxon>
        <taxon>Bacteroidales</taxon>
        <taxon>Bacteroidaceae</taxon>
        <taxon>Bacteroides</taxon>
    </lineage>
</organism>
<dbReference type="InterPro" id="IPR012334">
    <property type="entry name" value="Pectin_lyas_fold"/>
</dbReference>
<dbReference type="Pfam" id="PF17161">
    <property type="entry name" value="DUF5123"/>
    <property type="match status" value="1"/>
</dbReference>
<protein>
    <submittedName>
        <fullName evidence="3">DUF5123 domain-containing protein</fullName>
    </submittedName>
</protein>
<evidence type="ECO:0000259" key="2">
    <source>
        <dbReference type="Pfam" id="PF17161"/>
    </source>
</evidence>
<name>A0A7J4XPA1_9BACE</name>
<accession>A0A7J4XPA1</accession>
<dbReference type="SUPFAM" id="SSF51126">
    <property type="entry name" value="Pectin lyase-like"/>
    <property type="match status" value="1"/>
</dbReference>
<dbReference type="InterPro" id="IPR036116">
    <property type="entry name" value="FN3_sf"/>
</dbReference>
<dbReference type="InterPro" id="IPR033427">
    <property type="entry name" value="DUF5123"/>
</dbReference>
<comment type="caution">
    <text evidence="3">The sequence shown here is derived from an EMBL/GenBank/DDBJ whole genome shotgun (WGS) entry which is preliminary data.</text>
</comment>
<dbReference type="PROSITE" id="PS51257">
    <property type="entry name" value="PROKAR_LIPOPROTEIN"/>
    <property type="match status" value="1"/>
</dbReference>
<dbReference type="Gene3D" id="2.160.20.10">
    <property type="entry name" value="Single-stranded right-handed beta-helix, Pectin lyase-like"/>
    <property type="match status" value="1"/>
</dbReference>
<feature type="domain" description="DUF5123" evidence="2">
    <location>
        <begin position="424"/>
        <end position="535"/>
    </location>
</feature>
<evidence type="ECO:0000313" key="3">
    <source>
        <dbReference type="EMBL" id="KAA3770622.1"/>
    </source>
</evidence>
<evidence type="ECO:0000313" key="4">
    <source>
        <dbReference type="Proteomes" id="UP000422221"/>
    </source>
</evidence>
<dbReference type="AlphaFoldDB" id="A0A7J4XPA1"/>
<proteinExistence type="predicted"/>
<gene>
    <name evidence="3" type="ORF">F3F73_01340</name>
</gene>
<dbReference type="RefSeq" id="WP_130057880.1">
    <property type="nucleotide sequence ID" value="NZ_CP081902.1"/>
</dbReference>
<feature type="chain" id="PRO_5029807962" evidence="1">
    <location>
        <begin position="20"/>
        <end position="536"/>
    </location>
</feature>
<feature type="signal peptide" evidence="1">
    <location>
        <begin position="1"/>
        <end position="19"/>
    </location>
</feature>
<dbReference type="InterPro" id="IPR011050">
    <property type="entry name" value="Pectin_lyase_fold/virulence"/>
</dbReference>
<reference evidence="3 4" key="1">
    <citation type="journal article" date="2019" name="Nat. Med.">
        <title>A library of human gut bacterial isolates paired with longitudinal multiomics data enables mechanistic microbiome research.</title>
        <authorList>
            <person name="Poyet M."/>
            <person name="Groussin M."/>
            <person name="Gibbons S.M."/>
            <person name="Avila-Pacheco J."/>
            <person name="Jiang X."/>
            <person name="Kearney S.M."/>
            <person name="Perrotta A.R."/>
            <person name="Berdy B."/>
            <person name="Zhao S."/>
            <person name="Lieberman T.D."/>
            <person name="Swanson P.K."/>
            <person name="Smith M."/>
            <person name="Roesemann S."/>
            <person name="Alexander J.E."/>
            <person name="Rich S.A."/>
            <person name="Livny J."/>
            <person name="Vlamakis H."/>
            <person name="Clish C."/>
            <person name="Bullock K."/>
            <person name="Deik A."/>
            <person name="Scott J."/>
            <person name="Pierce K.A."/>
            <person name="Xavier R.J."/>
            <person name="Alm E.J."/>
        </authorList>
    </citation>
    <scope>NUCLEOTIDE SEQUENCE [LARGE SCALE GENOMIC DNA]</scope>
    <source>
        <strain evidence="3 4">BIOML-A10</strain>
    </source>
</reference>
<dbReference type="Proteomes" id="UP000422221">
    <property type="component" value="Unassembled WGS sequence"/>
</dbReference>